<sequence>MKNWLCREFEVVDDSSYAWLNLVYEMLRVYNATRNSVSEVCPCLHMTGRNFNGQKWLELRDRVLSLLESEKGTRSQLKQQSRANIK</sequence>
<accession>A0A0L0FNC6</accession>
<dbReference type="EMBL" id="KQ242519">
    <property type="protein sequence ID" value="KNC78292.1"/>
    <property type="molecule type" value="Genomic_DNA"/>
</dbReference>
<keyword evidence="2" id="KW-1185">Reference proteome</keyword>
<dbReference type="GeneID" id="25909774"/>
<evidence type="ECO:0000313" key="1">
    <source>
        <dbReference type="EMBL" id="KNC78292.1"/>
    </source>
</evidence>
<dbReference type="RefSeq" id="XP_014152194.1">
    <property type="nucleotide sequence ID" value="XM_014296719.1"/>
</dbReference>
<dbReference type="AlphaFoldDB" id="A0A0L0FNC6"/>
<dbReference type="Proteomes" id="UP000054560">
    <property type="component" value="Unassembled WGS sequence"/>
</dbReference>
<gene>
    <name evidence="1" type="ORF">SARC_09270</name>
</gene>
<name>A0A0L0FNC6_9EUKA</name>
<proteinExistence type="predicted"/>
<organism evidence="1 2">
    <name type="scientific">Sphaeroforma arctica JP610</name>
    <dbReference type="NCBI Taxonomy" id="667725"/>
    <lineage>
        <taxon>Eukaryota</taxon>
        <taxon>Ichthyosporea</taxon>
        <taxon>Ichthyophonida</taxon>
        <taxon>Sphaeroforma</taxon>
    </lineage>
</organism>
<reference evidence="1 2" key="1">
    <citation type="submission" date="2011-02" db="EMBL/GenBank/DDBJ databases">
        <title>The Genome Sequence of Sphaeroforma arctica JP610.</title>
        <authorList>
            <consortium name="The Broad Institute Genome Sequencing Platform"/>
            <person name="Russ C."/>
            <person name="Cuomo C."/>
            <person name="Young S.K."/>
            <person name="Zeng Q."/>
            <person name="Gargeya S."/>
            <person name="Alvarado L."/>
            <person name="Berlin A."/>
            <person name="Chapman S.B."/>
            <person name="Chen Z."/>
            <person name="Freedman E."/>
            <person name="Gellesch M."/>
            <person name="Goldberg J."/>
            <person name="Griggs A."/>
            <person name="Gujja S."/>
            <person name="Heilman E."/>
            <person name="Heiman D."/>
            <person name="Howarth C."/>
            <person name="Mehta T."/>
            <person name="Neiman D."/>
            <person name="Pearson M."/>
            <person name="Roberts A."/>
            <person name="Saif S."/>
            <person name="Shea T."/>
            <person name="Shenoy N."/>
            <person name="Sisk P."/>
            <person name="Stolte C."/>
            <person name="Sykes S."/>
            <person name="White J."/>
            <person name="Yandava C."/>
            <person name="Burger G."/>
            <person name="Gray M.W."/>
            <person name="Holland P.W.H."/>
            <person name="King N."/>
            <person name="Lang F.B.F."/>
            <person name="Roger A.J."/>
            <person name="Ruiz-Trillo I."/>
            <person name="Haas B."/>
            <person name="Nusbaum C."/>
            <person name="Birren B."/>
        </authorList>
    </citation>
    <scope>NUCLEOTIDE SEQUENCE [LARGE SCALE GENOMIC DNA]</scope>
    <source>
        <strain evidence="1 2">JP610</strain>
    </source>
</reference>
<protein>
    <submittedName>
        <fullName evidence="1">Uncharacterized protein</fullName>
    </submittedName>
</protein>
<evidence type="ECO:0000313" key="2">
    <source>
        <dbReference type="Proteomes" id="UP000054560"/>
    </source>
</evidence>